<name>A0ABW2LDM0_9BACT</name>
<accession>A0ABW2LDM0</accession>
<gene>
    <name evidence="2" type="ORF">ACFQY0_17020</name>
</gene>
<dbReference type="EMBL" id="JBHTBS010000010">
    <property type="protein sequence ID" value="MFC7338901.1"/>
    <property type="molecule type" value="Genomic_DNA"/>
</dbReference>
<feature type="transmembrane region" description="Helical" evidence="1">
    <location>
        <begin position="42"/>
        <end position="63"/>
    </location>
</feature>
<dbReference type="RefSeq" id="WP_379714861.1">
    <property type="nucleotide sequence ID" value="NZ_JBHTBS010000010.1"/>
</dbReference>
<sequence length="142" mass="15797">MKTLDAIRIRQHPRFRSRSLKLVIIGTLIIALALPFESIRMYGYFGVVVAAIGNIIGAIGTSISIKQDSLAYGTATIPSELGDIAISVTESGIRIVRPKKRELNLRETNYHPEDWPIVTAFFRDSKKQQNKPDMATADKPLC</sequence>
<organism evidence="2 3">
    <name type="scientific">Haloferula chungangensis</name>
    <dbReference type="NCBI Taxonomy" id="1048331"/>
    <lineage>
        <taxon>Bacteria</taxon>
        <taxon>Pseudomonadati</taxon>
        <taxon>Verrucomicrobiota</taxon>
        <taxon>Verrucomicrobiia</taxon>
        <taxon>Verrucomicrobiales</taxon>
        <taxon>Verrucomicrobiaceae</taxon>
        <taxon>Haloferula</taxon>
    </lineage>
</organism>
<protein>
    <submittedName>
        <fullName evidence="2">Uncharacterized protein</fullName>
    </submittedName>
</protein>
<keyword evidence="3" id="KW-1185">Reference proteome</keyword>
<feature type="transmembrane region" description="Helical" evidence="1">
    <location>
        <begin position="20"/>
        <end position="36"/>
    </location>
</feature>
<keyword evidence="1" id="KW-1133">Transmembrane helix</keyword>
<evidence type="ECO:0000256" key="1">
    <source>
        <dbReference type="SAM" id="Phobius"/>
    </source>
</evidence>
<proteinExistence type="predicted"/>
<dbReference type="Proteomes" id="UP001596472">
    <property type="component" value="Unassembled WGS sequence"/>
</dbReference>
<evidence type="ECO:0000313" key="3">
    <source>
        <dbReference type="Proteomes" id="UP001596472"/>
    </source>
</evidence>
<evidence type="ECO:0000313" key="2">
    <source>
        <dbReference type="EMBL" id="MFC7338901.1"/>
    </source>
</evidence>
<reference evidence="3" key="1">
    <citation type="journal article" date="2019" name="Int. J. Syst. Evol. Microbiol.">
        <title>The Global Catalogue of Microorganisms (GCM) 10K type strain sequencing project: providing services to taxonomists for standard genome sequencing and annotation.</title>
        <authorList>
            <consortium name="The Broad Institute Genomics Platform"/>
            <consortium name="The Broad Institute Genome Sequencing Center for Infectious Disease"/>
            <person name="Wu L."/>
            <person name="Ma J."/>
        </authorList>
    </citation>
    <scope>NUCLEOTIDE SEQUENCE [LARGE SCALE GENOMIC DNA]</scope>
    <source>
        <strain evidence="3">CGMCC 4.1467</strain>
    </source>
</reference>
<keyword evidence="1" id="KW-0812">Transmembrane</keyword>
<comment type="caution">
    <text evidence="2">The sequence shown here is derived from an EMBL/GenBank/DDBJ whole genome shotgun (WGS) entry which is preliminary data.</text>
</comment>
<keyword evidence="1" id="KW-0472">Membrane</keyword>